<accession>A0A6N2CL67</accession>
<dbReference type="EMBL" id="RXGB01000017">
    <property type="protein sequence ID" value="TMX05722.1"/>
    <property type="molecule type" value="Genomic_DNA"/>
</dbReference>
<protein>
    <recommendedName>
        <fullName evidence="2">Reverse transcriptase domain-containing protein</fullName>
    </recommendedName>
</protein>
<name>A0A6N2CL67_SOLCI</name>
<comment type="caution">
    <text evidence="1">The sequence shown here is derived from an EMBL/GenBank/DDBJ whole genome shotgun (WGS) entry which is preliminary data.</text>
</comment>
<dbReference type="PANTHER" id="PTHR24559">
    <property type="entry name" value="TRANSPOSON TY3-I GAG-POL POLYPROTEIN"/>
    <property type="match status" value="1"/>
</dbReference>
<gene>
    <name evidence="1" type="ORF">EJD97_004832</name>
</gene>
<organism evidence="1">
    <name type="scientific">Solanum chilense</name>
    <name type="common">Tomato</name>
    <name type="synonym">Lycopersicon chilense</name>
    <dbReference type="NCBI Taxonomy" id="4083"/>
    <lineage>
        <taxon>Eukaryota</taxon>
        <taxon>Viridiplantae</taxon>
        <taxon>Streptophyta</taxon>
        <taxon>Embryophyta</taxon>
        <taxon>Tracheophyta</taxon>
        <taxon>Spermatophyta</taxon>
        <taxon>Magnoliopsida</taxon>
        <taxon>eudicotyledons</taxon>
        <taxon>Gunneridae</taxon>
        <taxon>Pentapetalae</taxon>
        <taxon>asterids</taxon>
        <taxon>lamiids</taxon>
        <taxon>Solanales</taxon>
        <taxon>Solanaceae</taxon>
        <taxon>Solanoideae</taxon>
        <taxon>Solaneae</taxon>
        <taxon>Solanum</taxon>
        <taxon>Solanum subgen. Lycopersicon</taxon>
    </lineage>
</organism>
<proteinExistence type="predicted"/>
<dbReference type="Gene3D" id="3.10.10.10">
    <property type="entry name" value="HIV Type 1 Reverse Transcriptase, subunit A, domain 1"/>
    <property type="match status" value="1"/>
</dbReference>
<feature type="non-terminal residue" evidence="1">
    <location>
        <position position="56"/>
    </location>
</feature>
<evidence type="ECO:0008006" key="2">
    <source>
        <dbReference type="Google" id="ProtNLM"/>
    </source>
</evidence>
<dbReference type="SUPFAM" id="SSF56672">
    <property type="entry name" value="DNA/RNA polymerases"/>
    <property type="match status" value="1"/>
</dbReference>
<dbReference type="AlphaFoldDB" id="A0A6N2CL67"/>
<dbReference type="PANTHER" id="PTHR24559:SF439">
    <property type="entry name" value="RETROTRANSPOSON, UNCLASSIFIED-LIKE PROTEIN"/>
    <property type="match status" value="1"/>
</dbReference>
<dbReference type="InterPro" id="IPR043128">
    <property type="entry name" value="Rev_trsase/Diguanyl_cyclase"/>
</dbReference>
<evidence type="ECO:0000313" key="1">
    <source>
        <dbReference type="EMBL" id="TMX05722.1"/>
    </source>
</evidence>
<dbReference type="InterPro" id="IPR043502">
    <property type="entry name" value="DNA/RNA_pol_sf"/>
</dbReference>
<dbReference type="Gene3D" id="3.30.70.270">
    <property type="match status" value="1"/>
</dbReference>
<dbReference type="InterPro" id="IPR053134">
    <property type="entry name" value="RNA-dir_DNA_polymerase"/>
</dbReference>
<sequence length="56" mass="6506">MSFMDGSSGYNQIRISPKDEELILFLTPKGIYCYKVMQFCLKIVGATYQRSMQNIF</sequence>
<reference evidence="1" key="1">
    <citation type="submission" date="2019-05" db="EMBL/GenBank/DDBJ databases">
        <title>The de novo reference genome and transcriptome assemblies of the wild tomato species Solanum chilense.</title>
        <authorList>
            <person name="Stam R."/>
            <person name="Nosenko T."/>
            <person name="Hoerger A.C."/>
            <person name="Stephan W."/>
            <person name="Seidel M.A."/>
            <person name="Kuhn J.M.M."/>
            <person name="Haberer G."/>
            <person name="Tellier A."/>
        </authorList>
    </citation>
    <scope>NUCLEOTIDE SEQUENCE</scope>
    <source>
        <tissue evidence="1">Mature leaves</tissue>
    </source>
</reference>